<geneLocation type="plasmid" evidence="2">
    <name>pMaq22A_3p DNA</name>
</geneLocation>
<dbReference type="EMBL" id="AP014707">
    <property type="protein sequence ID" value="BAQ50277.1"/>
    <property type="molecule type" value="Genomic_DNA"/>
</dbReference>
<organism evidence="1 2">
    <name type="scientific">Methylobacterium aquaticum</name>
    <dbReference type="NCBI Taxonomy" id="270351"/>
    <lineage>
        <taxon>Bacteria</taxon>
        <taxon>Pseudomonadati</taxon>
        <taxon>Pseudomonadota</taxon>
        <taxon>Alphaproteobacteria</taxon>
        <taxon>Hyphomicrobiales</taxon>
        <taxon>Methylobacteriaceae</taxon>
        <taxon>Methylobacterium</taxon>
    </lineage>
</organism>
<accession>A0A0C6FT91</accession>
<sequence length="61" mass="6940">MPREKAIMTYGTAQDRLRAAAVAKLHKLTVSGWLLKVIRDEYRAVYGDTPPEKLNAEPDQR</sequence>
<evidence type="ECO:0000313" key="2">
    <source>
        <dbReference type="Proteomes" id="UP000061432"/>
    </source>
</evidence>
<proteinExistence type="predicted"/>
<reference evidence="2" key="2">
    <citation type="submission" date="2015-01" db="EMBL/GenBank/DDBJ databases">
        <title>Complete genome sequence of Methylobacterium aquaticum strain 22A.</title>
        <authorList>
            <person name="Tani A."/>
            <person name="Ogura Y."/>
            <person name="Hayashi T."/>
        </authorList>
    </citation>
    <scope>NUCLEOTIDE SEQUENCE [LARGE SCALE GENOMIC DNA]</scope>
    <source>
        <strain evidence="2">MA-22A</strain>
        <plasmid evidence="2">Plasmid pMaq22A_3p DNA</plasmid>
    </source>
</reference>
<dbReference type="Proteomes" id="UP000061432">
    <property type="component" value="Plasmid pMaq22A_3p"/>
</dbReference>
<dbReference type="AlphaFoldDB" id="A0A0C6FT91"/>
<protein>
    <submittedName>
        <fullName evidence="1">Uncharacterized protein</fullName>
    </submittedName>
</protein>
<evidence type="ECO:0000313" key="1">
    <source>
        <dbReference type="EMBL" id="BAQ50277.1"/>
    </source>
</evidence>
<reference evidence="1 2" key="1">
    <citation type="journal article" date="2015" name="Genome Announc.">
        <title>Complete Genome Sequence of Methylobacterium aquaticum Strain 22A, Isolated from Racomitrium japonicum Moss.</title>
        <authorList>
            <person name="Tani A."/>
            <person name="Ogura Y."/>
            <person name="Hayashi T."/>
            <person name="Kimbara K."/>
        </authorList>
    </citation>
    <scope>NUCLEOTIDE SEQUENCE [LARGE SCALE GENOMIC DNA]</scope>
    <source>
        <strain evidence="1 2">MA-22A</strain>
        <plasmid evidence="2">Plasmid pMaq22A_3p DNA</plasmid>
    </source>
</reference>
<gene>
    <name evidence="1" type="ORF">Maq22A_3p50125</name>
</gene>
<name>A0A0C6FT91_9HYPH</name>
<dbReference type="KEGG" id="maqu:Maq22A_3p50125"/>
<keyword evidence="1" id="KW-0614">Plasmid</keyword>